<accession>A0A0C2RKD6</accession>
<evidence type="ECO:0000313" key="1">
    <source>
        <dbReference type="EMBL" id="KIL50660.1"/>
    </source>
</evidence>
<dbReference type="Proteomes" id="UP000031950">
    <property type="component" value="Unassembled WGS sequence"/>
</dbReference>
<proteinExistence type="predicted"/>
<comment type="caution">
    <text evidence="1">The sequence shown here is derived from an EMBL/GenBank/DDBJ whole genome shotgun (WGS) entry which is preliminary data.</text>
</comment>
<gene>
    <name evidence="1" type="ORF">KP77_12800</name>
</gene>
<dbReference type="STRING" id="135826.KP77_12800"/>
<dbReference type="AlphaFoldDB" id="A0A0C2RKD6"/>
<organism evidence="1 2">
    <name type="scientific">Jeotgalibacillus alimentarius</name>
    <dbReference type="NCBI Taxonomy" id="135826"/>
    <lineage>
        <taxon>Bacteria</taxon>
        <taxon>Bacillati</taxon>
        <taxon>Bacillota</taxon>
        <taxon>Bacilli</taxon>
        <taxon>Bacillales</taxon>
        <taxon>Caryophanaceae</taxon>
        <taxon>Jeotgalibacillus</taxon>
    </lineage>
</organism>
<dbReference type="EMBL" id="JXRQ01000016">
    <property type="protein sequence ID" value="KIL50660.1"/>
    <property type="molecule type" value="Genomic_DNA"/>
</dbReference>
<name>A0A0C2RKD6_9BACL</name>
<protein>
    <submittedName>
        <fullName evidence="1">Uncharacterized protein</fullName>
    </submittedName>
</protein>
<dbReference type="PATRIC" id="fig|135826.4.peg.1275"/>
<keyword evidence="2" id="KW-1185">Reference proteome</keyword>
<evidence type="ECO:0000313" key="2">
    <source>
        <dbReference type="Proteomes" id="UP000031950"/>
    </source>
</evidence>
<sequence length="46" mass="5087">MKINKKQQLSFIITNEGKLLTNVRRPAEYAGVPDSFPHSPVIYGAG</sequence>
<reference evidence="1 2" key="1">
    <citation type="submission" date="2015-01" db="EMBL/GenBank/DDBJ databases">
        <title>Genome sequence of Jeotgalibacillus alimentarius.</title>
        <authorList>
            <person name="Goh K.M."/>
            <person name="Chan K.-G."/>
            <person name="Yaakop A.S."/>
            <person name="Ee R."/>
            <person name="Gan H.M."/>
            <person name="Chan C.S."/>
        </authorList>
    </citation>
    <scope>NUCLEOTIDE SEQUENCE [LARGE SCALE GENOMIC DNA]</scope>
    <source>
        <strain evidence="1 2">YKJ-13</strain>
    </source>
</reference>